<dbReference type="PANTHER" id="PTHR46732">
    <property type="entry name" value="ATP-DEPENDENT PROTEASE LA (LON) DOMAIN PROTEIN"/>
    <property type="match status" value="1"/>
</dbReference>
<dbReference type="PANTHER" id="PTHR46732:SF8">
    <property type="entry name" value="ATP-DEPENDENT PROTEASE LA (LON) DOMAIN PROTEIN"/>
    <property type="match status" value="1"/>
</dbReference>
<dbReference type="SMART" id="SM00464">
    <property type="entry name" value="LON"/>
    <property type="match status" value="1"/>
</dbReference>
<dbReference type="InterPro" id="IPR003111">
    <property type="entry name" value="Lon_prtase_N"/>
</dbReference>
<dbReference type="InterPro" id="IPR015947">
    <property type="entry name" value="PUA-like_sf"/>
</dbReference>
<evidence type="ECO:0000313" key="3">
    <source>
        <dbReference type="Proteomes" id="UP000064912"/>
    </source>
</evidence>
<proteinExistence type="predicted"/>
<name>A0A0D6B8I2_RHOSU</name>
<dbReference type="Pfam" id="PF02190">
    <property type="entry name" value="LON_substr_bdg"/>
    <property type="match status" value="1"/>
</dbReference>
<dbReference type="Gene3D" id="2.30.130.40">
    <property type="entry name" value="LON domain-like"/>
    <property type="match status" value="1"/>
</dbReference>
<dbReference type="EMBL" id="AP014800">
    <property type="protein sequence ID" value="BAQ71393.1"/>
    <property type="molecule type" value="Genomic_DNA"/>
</dbReference>
<accession>A0A0D6B8I2</accession>
<dbReference type="PROSITE" id="PS51787">
    <property type="entry name" value="LON_N"/>
    <property type="match status" value="1"/>
</dbReference>
<reference evidence="2 3" key="1">
    <citation type="submission" date="2015-02" db="EMBL/GenBank/DDBJ databases">
        <title>Genome sequene of Rhodovulum sulfidophilum DSM 2351.</title>
        <authorList>
            <person name="Nagao N."/>
        </authorList>
    </citation>
    <scope>NUCLEOTIDE SEQUENCE [LARGE SCALE GENOMIC DNA]</scope>
    <source>
        <strain evidence="2 3">DSM 2351</strain>
    </source>
</reference>
<dbReference type="KEGG" id="rsu:NHU_04280"/>
<sequence>MVRPSFSGMFSAVDLPDTLPLFPLPGALLLPRARLPLHIFEPRYLAMLDDTLKTTHRLIGMVQPREVPGSDEQKLHAIGCAGRVTAFSETEDGRYMLTLSGISRFRIARDQAGFMPYIRADVVWDGFGRDLGPGEDDPGFDREGFLKLLGRFFSSRGLSTDWDSLRDAEDELLINSLSMLCPFAPEDKQALLEAPSLSTRRETLVTLIEFALRSGDDEEKMQ</sequence>
<feature type="domain" description="Lon N-terminal" evidence="1">
    <location>
        <begin position="19"/>
        <end position="212"/>
    </location>
</feature>
<evidence type="ECO:0000259" key="1">
    <source>
        <dbReference type="PROSITE" id="PS51787"/>
    </source>
</evidence>
<dbReference type="eggNOG" id="COG2802">
    <property type="taxonomic scope" value="Bacteria"/>
</dbReference>
<evidence type="ECO:0000313" key="2">
    <source>
        <dbReference type="EMBL" id="BAQ71393.1"/>
    </source>
</evidence>
<dbReference type="SUPFAM" id="SSF88697">
    <property type="entry name" value="PUA domain-like"/>
    <property type="match status" value="1"/>
</dbReference>
<protein>
    <submittedName>
        <fullName evidence="2">Peptidase S16, lon-like</fullName>
    </submittedName>
</protein>
<gene>
    <name evidence="2" type="ORF">NHU_04280</name>
</gene>
<dbReference type="InterPro" id="IPR046336">
    <property type="entry name" value="Lon_prtase_N_sf"/>
</dbReference>
<dbReference type="AlphaFoldDB" id="A0A0D6B8I2"/>
<dbReference type="PATRIC" id="fig|35806.4.peg.4377"/>
<dbReference type="Proteomes" id="UP000064912">
    <property type="component" value="Chromosome"/>
</dbReference>
<organism evidence="2 3">
    <name type="scientific">Rhodovulum sulfidophilum</name>
    <name type="common">Rhodobacter sulfidophilus</name>
    <dbReference type="NCBI Taxonomy" id="35806"/>
    <lineage>
        <taxon>Bacteria</taxon>
        <taxon>Pseudomonadati</taxon>
        <taxon>Pseudomonadota</taxon>
        <taxon>Alphaproteobacteria</taxon>
        <taxon>Rhodobacterales</taxon>
        <taxon>Paracoccaceae</taxon>
        <taxon>Rhodovulum</taxon>
    </lineage>
</organism>